<name>A0A240EQ50_9VIBR</name>
<accession>A0A240EQ50</accession>
<evidence type="ECO:0000313" key="1">
    <source>
        <dbReference type="EMBL" id="SNX50822.1"/>
    </source>
</evidence>
<gene>
    <name evidence="1" type="ORF">VTH8203_04496</name>
</gene>
<dbReference type="EMBL" id="OANU01000149">
    <property type="protein sequence ID" value="SNX50822.1"/>
    <property type="molecule type" value="Genomic_DNA"/>
</dbReference>
<organism evidence="1 2">
    <name type="scientific">Vibrio thalassae</name>
    <dbReference type="NCBI Taxonomy" id="1243014"/>
    <lineage>
        <taxon>Bacteria</taxon>
        <taxon>Pseudomonadati</taxon>
        <taxon>Pseudomonadota</taxon>
        <taxon>Gammaproteobacteria</taxon>
        <taxon>Vibrionales</taxon>
        <taxon>Vibrionaceae</taxon>
        <taxon>Vibrio</taxon>
    </lineage>
</organism>
<reference evidence="2" key="1">
    <citation type="submission" date="2016-06" db="EMBL/GenBank/DDBJ databases">
        <authorList>
            <person name="Rodrigo-Torres L."/>
            <person name="Arahal R.D."/>
            <person name="Lucena T."/>
        </authorList>
    </citation>
    <scope>NUCLEOTIDE SEQUENCE [LARGE SCALE GENOMIC DNA]</scope>
    <source>
        <strain evidence="2">CECT8203</strain>
    </source>
</reference>
<sequence>MKKAHYQELREWANKILMVESIMIMHLTV</sequence>
<evidence type="ECO:0000313" key="2">
    <source>
        <dbReference type="Proteomes" id="UP000219336"/>
    </source>
</evidence>
<keyword evidence="2" id="KW-1185">Reference proteome</keyword>
<dbReference type="AlphaFoldDB" id="A0A240EQ50"/>
<proteinExistence type="predicted"/>
<protein>
    <submittedName>
        <fullName evidence="1">Uncharacterized protein</fullName>
    </submittedName>
</protein>
<dbReference type="Proteomes" id="UP000219336">
    <property type="component" value="Unassembled WGS sequence"/>
</dbReference>